<evidence type="ECO:0000313" key="10">
    <source>
        <dbReference type="EMBL" id="KAJ5067842.1"/>
    </source>
</evidence>
<dbReference type="Proteomes" id="UP001149090">
    <property type="component" value="Unassembled WGS sequence"/>
</dbReference>
<gene>
    <name evidence="10" type="ORF">M0811_03032</name>
</gene>
<keyword evidence="3 6" id="KW-1133">Transmembrane helix</keyword>
<dbReference type="Pfam" id="PF21892">
    <property type="entry name" value="TMEM145_N"/>
    <property type="match status" value="1"/>
</dbReference>
<comment type="subcellular location">
    <subcellularLocation>
        <location evidence="1">Membrane</location>
        <topology evidence="1">Multi-pass membrane protein</topology>
    </subcellularLocation>
</comment>
<dbReference type="OrthoDB" id="45670at2759"/>
<evidence type="ECO:0000256" key="6">
    <source>
        <dbReference type="SAM" id="Phobius"/>
    </source>
</evidence>
<dbReference type="InterPro" id="IPR019336">
    <property type="entry name" value="GPR180/TMEM145_TM"/>
</dbReference>
<dbReference type="InterPro" id="IPR047831">
    <property type="entry name" value="GPR180/TMEM145"/>
</dbReference>
<feature type="domain" description="GPR180-like N-terminal" evidence="9">
    <location>
        <begin position="25"/>
        <end position="87"/>
    </location>
</feature>
<keyword evidence="5" id="KW-0325">Glycoprotein</keyword>
<dbReference type="EMBL" id="JAPDFW010000125">
    <property type="protein sequence ID" value="KAJ5067842.1"/>
    <property type="molecule type" value="Genomic_DNA"/>
</dbReference>
<feature type="transmembrane region" description="Helical" evidence="6">
    <location>
        <begin position="154"/>
        <end position="175"/>
    </location>
</feature>
<evidence type="ECO:0000313" key="11">
    <source>
        <dbReference type="Proteomes" id="UP001149090"/>
    </source>
</evidence>
<feature type="transmembrane region" description="Helical" evidence="6">
    <location>
        <begin position="232"/>
        <end position="250"/>
    </location>
</feature>
<dbReference type="GO" id="GO:0019236">
    <property type="term" value="P:response to pheromone"/>
    <property type="evidence" value="ECO:0007669"/>
    <property type="project" value="InterPro"/>
</dbReference>
<dbReference type="OMA" id="YGEWDYA"/>
<feature type="signal peptide" evidence="7">
    <location>
        <begin position="1"/>
        <end position="18"/>
    </location>
</feature>
<dbReference type="GO" id="GO:0016020">
    <property type="term" value="C:membrane"/>
    <property type="evidence" value="ECO:0007669"/>
    <property type="project" value="UniProtKB-SubCell"/>
</dbReference>
<evidence type="ECO:0000256" key="3">
    <source>
        <dbReference type="ARBA" id="ARBA00022989"/>
    </source>
</evidence>
<feature type="transmembrane region" description="Helical" evidence="6">
    <location>
        <begin position="262"/>
        <end position="284"/>
    </location>
</feature>
<accession>A0A9Q0R584</accession>
<organism evidence="10 11">
    <name type="scientific">Anaeramoeba ignava</name>
    <name type="common">Anaerobic marine amoeba</name>
    <dbReference type="NCBI Taxonomy" id="1746090"/>
    <lineage>
        <taxon>Eukaryota</taxon>
        <taxon>Metamonada</taxon>
        <taxon>Anaeramoebidae</taxon>
        <taxon>Anaeramoeba</taxon>
    </lineage>
</organism>
<evidence type="ECO:0000256" key="7">
    <source>
        <dbReference type="SAM" id="SignalP"/>
    </source>
</evidence>
<reference evidence="10" key="1">
    <citation type="submission" date="2022-10" db="EMBL/GenBank/DDBJ databases">
        <title>Novel sulphate-reducing endosymbionts in the free-living metamonad Anaeramoeba.</title>
        <authorList>
            <person name="Jerlstrom-Hultqvist J."/>
            <person name="Cepicka I."/>
            <person name="Gallot-Lavallee L."/>
            <person name="Salas-Leiva D."/>
            <person name="Curtis B.A."/>
            <person name="Zahonova K."/>
            <person name="Pipaliya S."/>
            <person name="Dacks J."/>
            <person name="Roger A.J."/>
        </authorList>
    </citation>
    <scope>NUCLEOTIDE SEQUENCE</scope>
    <source>
        <strain evidence="10">BMAN</strain>
    </source>
</reference>
<feature type="transmembrane region" description="Helical" evidence="6">
    <location>
        <begin position="296"/>
        <end position="314"/>
    </location>
</feature>
<name>A0A9Q0R584_ANAIG</name>
<dbReference type="PANTHER" id="PTHR23252:SF24">
    <property type="entry name" value="TRANSMEMBRANE PROTEIN 145"/>
    <property type="match status" value="1"/>
</dbReference>
<keyword evidence="4 6" id="KW-0472">Membrane</keyword>
<keyword evidence="11" id="KW-1185">Reference proteome</keyword>
<feature type="chain" id="PRO_5040176757" description="Intimal thickness related receptor IRP domain-containing protein" evidence="7">
    <location>
        <begin position="19"/>
        <end position="419"/>
    </location>
</feature>
<evidence type="ECO:0000256" key="1">
    <source>
        <dbReference type="ARBA" id="ARBA00004141"/>
    </source>
</evidence>
<proteinExistence type="predicted"/>
<evidence type="ECO:0000259" key="8">
    <source>
        <dbReference type="Pfam" id="PF10192"/>
    </source>
</evidence>
<evidence type="ECO:0008006" key="12">
    <source>
        <dbReference type="Google" id="ProtNLM"/>
    </source>
</evidence>
<evidence type="ECO:0000256" key="4">
    <source>
        <dbReference type="ARBA" id="ARBA00023136"/>
    </source>
</evidence>
<dbReference type="InterPro" id="IPR053880">
    <property type="entry name" value="GPR180-like_N"/>
</dbReference>
<feature type="transmembrane region" description="Helical" evidence="6">
    <location>
        <begin position="187"/>
        <end position="212"/>
    </location>
</feature>
<keyword evidence="7" id="KW-0732">Signal</keyword>
<protein>
    <recommendedName>
        <fullName evidence="12">Intimal thickness related receptor IRP domain-containing protein</fullName>
    </recommendedName>
</protein>
<dbReference type="PANTHER" id="PTHR23252">
    <property type="entry name" value="INTIMAL THICKNESS RECEPTOR-RELATED"/>
    <property type="match status" value="1"/>
</dbReference>
<feature type="transmembrane region" description="Helical" evidence="6">
    <location>
        <begin position="334"/>
        <end position="358"/>
    </location>
</feature>
<evidence type="ECO:0000259" key="9">
    <source>
        <dbReference type="Pfam" id="PF21892"/>
    </source>
</evidence>
<dbReference type="Pfam" id="PF10192">
    <property type="entry name" value="GPR180-TMEM145_TM"/>
    <property type="match status" value="1"/>
</dbReference>
<evidence type="ECO:0000256" key="2">
    <source>
        <dbReference type="ARBA" id="ARBA00022692"/>
    </source>
</evidence>
<keyword evidence="2 6" id="KW-0812">Transmembrane</keyword>
<dbReference type="GO" id="GO:0007186">
    <property type="term" value="P:G protein-coupled receptor signaling pathway"/>
    <property type="evidence" value="ECO:0007669"/>
    <property type="project" value="InterPro"/>
</dbReference>
<comment type="caution">
    <text evidence="10">The sequence shown here is derived from an EMBL/GenBank/DDBJ whole genome shotgun (WGS) entry which is preliminary data.</text>
</comment>
<dbReference type="AlphaFoldDB" id="A0A9Q0R584"/>
<sequence>MSIIKFILFTSFLFLTFSMKLDSDFKKDAHWTFYTKFCFDKSSTHYGNFTWDVVVNHDAYQWAFYDDNSNSWPAVYDSNENCNTKVSKALATSYIDTFIPGYYEFFDQSRPRFWYFALANCQNDQLDMTYVDIHIWNPEASKWNKEFSCNEQGLVALFLVFMIFFLILLIIYSIAAIKIYKKDSLHALARLFLLTIYLQTLGLIAIFAHFAAYAKDGKGSFGLRVFGELLEVVSAVLLMFFVLLVAKGWLISRNFITRKKILFGVIVVLLLLYIAMHIVGYATMNRATTTYIWETVPGIIILCFRVLIMIWFIFEIIRTFKFEEDPDKKRFYKLFGFIFSVWFLCLPVIVIIASIISATYREKTATALILVFEMVFYSILIYLMWPSRTDKFFKIRLYGTEETMTLSSNQTAERAFDEL</sequence>
<feature type="domain" description="GPR180/TMEM145 transmembrane" evidence="8">
    <location>
        <begin position="161"/>
        <end position="380"/>
    </location>
</feature>
<evidence type="ECO:0000256" key="5">
    <source>
        <dbReference type="ARBA" id="ARBA00023180"/>
    </source>
</evidence>
<feature type="transmembrane region" description="Helical" evidence="6">
    <location>
        <begin position="364"/>
        <end position="385"/>
    </location>
</feature>